<gene>
    <name evidence="6" type="primary">LOC115513709</name>
</gene>
<accession>A0A667GBZ2</accession>
<keyword evidence="4" id="KW-0732">Signal</keyword>
<evidence type="ECO:0000313" key="6">
    <source>
        <dbReference type="Ensembl" id="ENSLCNP00005012606.1"/>
    </source>
</evidence>
<sequence length="213" mass="23340">MRVVMPRTLLLLLSGALVVTQTCAGSHSLMYFGTAVSRPSLGEPRYLEVGYVDDTQFARFDSDASSPRMEPRVQWLKQEAPEYWEQETRGAKDTAQTFRLSLNTLRGYYNQSEAGPALLDRGGHGGADHPPQVGGCRSSRASKERPAGHVRRVAPEVLGEGEQDTAAHRVPSSAQHSHGGHCCWSGFLCGHQCCGGWSCHMEEVEPRYGRGVL</sequence>
<keyword evidence="7" id="KW-1185">Reference proteome</keyword>
<dbReference type="GO" id="GO:0005102">
    <property type="term" value="F:signaling receptor binding"/>
    <property type="evidence" value="ECO:0007669"/>
    <property type="project" value="TreeGrafter"/>
</dbReference>
<feature type="region of interest" description="Disordered" evidence="3">
    <location>
        <begin position="119"/>
        <end position="172"/>
    </location>
</feature>
<evidence type="ECO:0000256" key="4">
    <source>
        <dbReference type="SAM" id="SignalP"/>
    </source>
</evidence>
<dbReference type="PANTHER" id="PTHR16675:SF229">
    <property type="entry name" value="HLA CLASS I HISTOCOMPATIBILITY ANTIGEN, A ALPHA CHAIN"/>
    <property type="match status" value="1"/>
</dbReference>
<dbReference type="GO" id="GO:0005615">
    <property type="term" value="C:extracellular space"/>
    <property type="evidence" value="ECO:0007669"/>
    <property type="project" value="TreeGrafter"/>
</dbReference>
<evidence type="ECO:0000256" key="2">
    <source>
        <dbReference type="ARBA" id="ARBA00023180"/>
    </source>
</evidence>
<reference evidence="6" key="1">
    <citation type="submission" date="2025-08" db="UniProtKB">
        <authorList>
            <consortium name="Ensembl"/>
        </authorList>
    </citation>
    <scope>IDENTIFICATION</scope>
</reference>
<feature type="domain" description="MHC class I-like antigen recognition-like" evidence="5">
    <location>
        <begin position="25"/>
        <end position="116"/>
    </location>
</feature>
<name>A0A667GBZ2_LYNCA</name>
<dbReference type="GO" id="GO:0042605">
    <property type="term" value="F:peptide antigen binding"/>
    <property type="evidence" value="ECO:0007669"/>
    <property type="project" value="TreeGrafter"/>
</dbReference>
<dbReference type="GO" id="GO:0002476">
    <property type="term" value="P:antigen processing and presentation of endogenous peptide antigen via MHC class Ib"/>
    <property type="evidence" value="ECO:0007669"/>
    <property type="project" value="TreeGrafter"/>
</dbReference>
<reference evidence="6" key="2">
    <citation type="submission" date="2025-09" db="UniProtKB">
        <authorList>
            <consortium name="Ensembl"/>
        </authorList>
    </citation>
    <scope>IDENTIFICATION</scope>
</reference>
<dbReference type="Ensembl" id="ENSLCNT00005014117.1">
    <property type="protein sequence ID" value="ENSLCNP00005012606.1"/>
    <property type="gene ID" value="ENSLCNG00005008283.1"/>
</dbReference>
<dbReference type="InterPro" id="IPR011162">
    <property type="entry name" value="MHC_I/II-like_Ag-recog"/>
</dbReference>
<protein>
    <recommendedName>
        <fullName evidence="5">MHC class I-like antigen recognition-like domain-containing protein</fullName>
    </recommendedName>
</protein>
<proteinExistence type="predicted"/>
<dbReference type="InterPro" id="IPR037055">
    <property type="entry name" value="MHC_I-like_Ag-recog_sf"/>
</dbReference>
<dbReference type="GO" id="GO:0006955">
    <property type="term" value="P:immune response"/>
    <property type="evidence" value="ECO:0007669"/>
    <property type="project" value="TreeGrafter"/>
</dbReference>
<dbReference type="FunFam" id="3.30.500.10:FF:000013">
    <property type="entry name" value="Histocompatibility 2, blastocyst"/>
    <property type="match status" value="1"/>
</dbReference>
<evidence type="ECO:0000256" key="1">
    <source>
        <dbReference type="ARBA" id="ARBA00004479"/>
    </source>
</evidence>
<evidence type="ECO:0000256" key="3">
    <source>
        <dbReference type="SAM" id="MobiDB-lite"/>
    </source>
</evidence>
<comment type="subcellular location">
    <subcellularLocation>
        <location evidence="1">Membrane</location>
        <topology evidence="1">Single-pass type I membrane protein</topology>
    </subcellularLocation>
</comment>
<keyword evidence="2" id="KW-0325">Glycoprotein</keyword>
<evidence type="ECO:0000313" key="7">
    <source>
        <dbReference type="Proteomes" id="UP000472241"/>
    </source>
</evidence>
<dbReference type="GO" id="GO:0009897">
    <property type="term" value="C:external side of plasma membrane"/>
    <property type="evidence" value="ECO:0007669"/>
    <property type="project" value="TreeGrafter"/>
</dbReference>
<dbReference type="InterPro" id="IPR050208">
    <property type="entry name" value="MHC_class-I_related"/>
</dbReference>
<organism evidence="6 7">
    <name type="scientific">Lynx canadensis</name>
    <name type="common">Canada lynx</name>
    <name type="synonym">Felis canadensis</name>
    <dbReference type="NCBI Taxonomy" id="61383"/>
    <lineage>
        <taxon>Eukaryota</taxon>
        <taxon>Metazoa</taxon>
        <taxon>Chordata</taxon>
        <taxon>Craniata</taxon>
        <taxon>Vertebrata</taxon>
        <taxon>Euteleostomi</taxon>
        <taxon>Mammalia</taxon>
        <taxon>Eutheria</taxon>
        <taxon>Laurasiatheria</taxon>
        <taxon>Carnivora</taxon>
        <taxon>Feliformia</taxon>
        <taxon>Felidae</taxon>
        <taxon>Felinae</taxon>
        <taxon>Lynx</taxon>
    </lineage>
</organism>
<feature type="signal peptide" evidence="4">
    <location>
        <begin position="1"/>
        <end position="24"/>
    </location>
</feature>
<dbReference type="GO" id="GO:0001916">
    <property type="term" value="P:positive regulation of T cell mediated cytotoxicity"/>
    <property type="evidence" value="ECO:0007669"/>
    <property type="project" value="TreeGrafter"/>
</dbReference>
<evidence type="ECO:0000259" key="5">
    <source>
        <dbReference type="Pfam" id="PF00129"/>
    </source>
</evidence>
<dbReference type="PANTHER" id="PTHR16675">
    <property type="entry name" value="MHC CLASS I-RELATED"/>
    <property type="match status" value="1"/>
</dbReference>
<dbReference type="Gene3D" id="3.30.500.10">
    <property type="entry name" value="MHC class I-like antigen recognition-like"/>
    <property type="match status" value="1"/>
</dbReference>
<dbReference type="Pfam" id="PF00129">
    <property type="entry name" value="MHC_I"/>
    <property type="match status" value="1"/>
</dbReference>
<dbReference type="AlphaFoldDB" id="A0A667GBZ2"/>
<dbReference type="SUPFAM" id="SSF54452">
    <property type="entry name" value="MHC antigen-recognition domain"/>
    <property type="match status" value="1"/>
</dbReference>
<dbReference type="Proteomes" id="UP000472241">
    <property type="component" value="Unplaced"/>
</dbReference>
<dbReference type="InterPro" id="IPR011161">
    <property type="entry name" value="MHC_I-like_Ag-recog"/>
</dbReference>
<dbReference type="GO" id="GO:0002486">
    <property type="term" value="P:antigen processing and presentation of endogenous peptide antigen via MHC class I via ER pathway, TAP-independent"/>
    <property type="evidence" value="ECO:0007669"/>
    <property type="project" value="TreeGrafter"/>
</dbReference>
<feature type="chain" id="PRO_5025606822" description="MHC class I-like antigen recognition-like domain-containing protein" evidence="4">
    <location>
        <begin position="25"/>
        <end position="213"/>
    </location>
</feature>